<evidence type="ECO:0000259" key="1">
    <source>
        <dbReference type="Pfam" id="PF00535"/>
    </source>
</evidence>
<reference evidence="2 3" key="1">
    <citation type="journal article" date="2015" name="Nature">
        <title>rRNA introns, odd ribosomes, and small enigmatic genomes across a large radiation of phyla.</title>
        <authorList>
            <person name="Brown C.T."/>
            <person name="Hug L.A."/>
            <person name="Thomas B.C."/>
            <person name="Sharon I."/>
            <person name="Castelle C.J."/>
            <person name="Singh A."/>
            <person name="Wilkins M.J."/>
            <person name="Williams K.H."/>
            <person name="Banfield J.F."/>
        </authorList>
    </citation>
    <scope>NUCLEOTIDE SEQUENCE [LARGE SCALE GENOMIC DNA]</scope>
</reference>
<dbReference type="AlphaFoldDB" id="A0A0G1CYQ8"/>
<gene>
    <name evidence="2" type="ORF">UV33_C0048G0005</name>
</gene>
<proteinExistence type="predicted"/>
<feature type="domain" description="Glycosyltransferase 2-like" evidence="1">
    <location>
        <begin position="25"/>
        <end position="179"/>
    </location>
</feature>
<organism evidence="2 3">
    <name type="scientific">Candidatus Daviesbacteria bacterium GW2011_GWA1_42_6</name>
    <dbReference type="NCBI Taxonomy" id="1618420"/>
    <lineage>
        <taxon>Bacteria</taxon>
        <taxon>Candidatus Daviesiibacteriota</taxon>
    </lineage>
</organism>
<dbReference type="CDD" id="cd04179">
    <property type="entry name" value="DPM_DPG-synthase_like"/>
    <property type="match status" value="1"/>
</dbReference>
<dbReference type="PANTHER" id="PTHR48090:SF7">
    <property type="entry name" value="RFBJ PROTEIN"/>
    <property type="match status" value="1"/>
</dbReference>
<accession>A0A0G1CYQ8</accession>
<dbReference type="InterPro" id="IPR029044">
    <property type="entry name" value="Nucleotide-diphossugar_trans"/>
</dbReference>
<name>A0A0G1CYQ8_9BACT</name>
<keyword evidence="2" id="KW-0808">Transferase</keyword>
<dbReference type="InterPro" id="IPR050256">
    <property type="entry name" value="Glycosyltransferase_2"/>
</dbReference>
<dbReference type="SUPFAM" id="SSF53448">
    <property type="entry name" value="Nucleotide-diphospho-sugar transferases"/>
    <property type="match status" value="1"/>
</dbReference>
<dbReference type="Gene3D" id="3.90.550.10">
    <property type="entry name" value="Spore Coat Polysaccharide Biosynthesis Protein SpsA, Chain A"/>
    <property type="match status" value="1"/>
</dbReference>
<sequence>MSLTYSKIIYNIKPDTMNSLRIFAVIAAFNEEKTIAAVLSDLEKYVDEIIVVDDGSSDKTSTLVKGAKVTLLRHLSNLGQGAALQTGFEYAKKQRANIVITYDADGQFKASDISKLVKPILQKKADIVLGSRFLGHAVNISLTRLITLKLGIIFTFIFSGLKLTDTYNGLRAFNNKALHKINITQNRLAHASEILDQIKAKKLKYIEIPVTVIYTDYSKQKGEKNLNALKVFVDLVTRKLY</sequence>
<evidence type="ECO:0000313" key="3">
    <source>
        <dbReference type="Proteomes" id="UP000034135"/>
    </source>
</evidence>
<protein>
    <submittedName>
        <fullName evidence="2">Glycosyl transferase</fullName>
    </submittedName>
</protein>
<dbReference type="PANTHER" id="PTHR48090">
    <property type="entry name" value="UNDECAPRENYL-PHOSPHATE 4-DEOXY-4-FORMAMIDO-L-ARABINOSE TRANSFERASE-RELATED"/>
    <property type="match status" value="1"/>
</dbReference>
<dbReference type="GO" id="GO:0016740">
    <property type="term" value="F:transferase activity"/>
    <property type="evidence" value="ECO:0007669"/>
    <property type="project" value="UniProtKB-KW"/>
</dbReference>
<dbReference type="EMBL" id="LCEB01000048">
    <property type="protein sequence ID" value="KKS63721.1"/>
    <property type="molecule type" value="Genomic_DNA"/>
</dbReference>
<dbReference type="Pfam" id="PF00535">
    <property type="entry name" value="Glycos_transf_2"/>
    <property type="match status" value="1"/>
</dbReference>
<comment type="caution">
    <text evidence="2">The sequence shown here is derived from an EMBL/GenBank/DDBJ whole genome shotgun (WGS) entry which is preliminary data.</text>
</comment>
<dbReference type="Proteomes" id="UP000034135">
    <property type="component" value="Unassembled WGS sequence"/>
</dbReference>
<evidence type="ECO:0000313" key="2">
    <source>
        <dbReference type="EMBL" id="KKS63721.1"/>
    </source>
</evidence>
<dbReference type="InterPro" id="IPR001173">
    <property type="entry name" value="Glyco_trans_2-like"/>
</dbReference>